<dbReference type="AlphaFoldDB" id="A0A1M7P8R0"/>
<dbReference type="OrthoDB" id="981781at2"/>
<keyword evidence="2" id="KW-1185">Reference proteome</keyword>
<dbReference type="EMBL" id="FRCY01000007">
    <property type="protein sequence ID" value="SHN13068.1"/>
    <property type="molecule type" value="Genomic_DNA"/>
</dbReference>
<protein>
    <submittedName>
        <fullName evidence="1">Uncharacterized protein</fullName>
    </submittedName>
</protein>
<proteinExistence type="predicted"/>
<organism evidence="1 2">
    <name type="scientific">Cyclobacterium lianum</name>
    <dbReference type="NCBI Taxonomy" id="388280"/>
    <lineage>
        <taxon>Bacteria</taxon>
        <taxon>Pseudomonadati</taxon>
        <taxon>Bacteroidota</taxon>
        <taxon>Cytophagia</taxon>
        <taxon>Cytophagales</taxon>
        <taxon>Cyclobacteriaceae</taxon>
        <taxon>Cyclobacterium</taxon>
    </lineage>
</organism>
<gene>
    <name evidence="1" type="ORF">SAMN04488057_107147</name>
</gene>
<dbReference type="RefSeq" id="WP_073095056.1">
    <property type="nucleotide sequence ID" value="NZ_FRCY01000007.1"/>
</dbReference>
<name>A0A1M7P8R0_9BACT</name>
<sequence length="83" mass="9922">MTDDEFDLLDELYFLQSYAYLQDSLGWEDDRLLQNLEVMLRKGWIKCYAGPEEELFADPPIQREGRELYYLATKKGLLQHNMK</sequence>
<accession>A0A1M7P8R0</accession>
<reference evidence="1 2" key="1">
    <citation type="submission" date="2016-11" db="EMBL/GenBank/DDBJ databases">
        <authorList>
            <person name="Jaros S."/>
            <person name="Januszkiewicz K."/>
            <person name="Wedrychowicz H."/>
        </authorList>
    </citation>
    <scope>NUCLEOTIDE SEQUENCE [LARGE SCALE GENOMIC DNA]</scope>
    <source>
        <strain evidence="1 2">CGMCC 1.6102</strain>
    </source>
</reference>
<dbReference type="Proteomes" id="UP000184513">
    <property type="component" value="Unassembled WGS sequence"/>
</dbReference>
<evidence type="ECO:0000313" key="1">
    <source>
        <dbReference type="EMBL" id="SHN13068.1"/>
    </source>
</evidence>
<dbReference type="STRING" id="388280.SAMN04488057_107147"/>
<evidence type="ECO:0000313" key="2">
    <source>
        <dbReference type="Proteomes" id="UP000184513"/>
    </source>
</evidence>